<feature type="transmembrane region" description="Helical" evidence="1">
    <location>
        <begin position="246"/>
        <end position="266"/>
    </location>
</feature>
<reference evidence="3 4" key="1">
    <citation type="submission" date="2019-08" db="EMBL/GenBank/DDBJ databases">
        <authorList>
            <person name="Vazquez-Campos X."/>
        </authorList>
    </citation>
    <scope>NUCLEOTIDE SEQUENCE [LARGE SCALE GENOMIC DNA]</scope>
    <source>
        <strain evidence="3">LFW-283_2</strain>
    </source>
</reference>
<feature type="transmembrane region" description="Helical" evidence="1">
    <location>
        <begin position="37"/>
        <end position="59"/>
    </location>
</feature>
<dbReference type="EMBL" id="CABMJJ010000007">
    <property type="protein sequence ID" value="VVC03363.1"/>
    <property type="molecule type" value="Genomic_DNA"/>
</dbReference>
<dbReference type="PANTHER" id="PTHR22911:SF137">
    <property type="entry name" value="SOLUTE CARRIER FAMILY 35 MEMBER G2-RELATED"/>
    <property type="match status" value="1"/>
</dbReference>
<dbReference type="InterPro" id="IPR000620">
    <property type="entry name" value="EamA_dom"/>
</dbReference>
<feature type="domain" description="EamA" evidence="2">
    <location>
        <begin position="153"/>
        <end position="285"/>
    </location>
</feature>
<keyword evidence="1" id="KW-0472">Membrane</keyword>
<comment type="caution">
    <text evidence="3">The sequence shown here is derived from an EMBL/GenBank/DDBJ whole genome shotgun (WGS) entry which is preliminary data.</text>
</comment>
<evidence type="ECO:0000313" key="4">
    <source>
        <dbReference type="Proteomes" id="UP000789941"/>
    </source>
</evidence>
<dbReference type="Proteomes" id="UP000789941">
    <property type="component" value="Unassembled WGS sequence"/>
</dbReference>
<accession>A0A5E4LQN6</accession>
<evidence type="ECO:0000256" key="1">
    <source>
        <dbReference type="SAM" id="Phobius"/>
    </source>
</evidence>
<keyword evidence="1" id="KW-1133">Transmembrane helix</keyword>
<protein>
    <submittedName>
        <fullName evidence="3">EamA-like transporter family protein</fullName>
    </submittedName>
</protein>
<dbReference type="InterPro" id="IPR037185">
    <property type="entry name" value="EmrE-like"/>
</dbReference>
<feature type="transmembrane region" description="Helical" evidence="1">
    <location>
        <begin position="214"/>
        <end position="234"/>
    </location>
</feature>
<feature type="domain" description="EamA" evidence="2">
    <location>
        <begin position="8"/>
        <end position="144"/>
    </location>
</feature>
<dbReference type="SUPFAM" id="SSF103481">
    <property type="entry name" value="Multidrug resistance efflux transporter EmrE"/>
    <property type="match status" value="2"/>
</dbReference>
<dbReference type="Pfam" id="PF00892">
    <property type="entry name" value="EamA"/>
    <property type="match status" value="2"/>
</dbReference>
<feature type="transmembrane region" description="Helical" evidence="1">
    <location>
        <begin position="128"/>
        <end position="146"/>
    </location>
</feature>
<evidence type="ECO:0000313" key="3">
    <source>
        <dbReference type="EMBL" id="VVC03363.1"/>
    </source>
</evidence>
<feature type="transmembrane region" description="Helical" evidence="1">
    <location>
        <begin position="272"/>
        <end position="292"/>
    </location>
</feature>
<keyword evidence="1" id="KW-0812">Transmembrane</keyword>
<feature type="transmembrane region" description="Helical" evidence="1">
    <location>
        <begin position="71"/>
        <end position="92"/>
    </location>
</feature>
<sequence length="302" mass="32863">MQRNNLSKGLMLALAAAVISGISVFVNGMAVKMTDPIVYTAMKNIGALIFLVAVVFAFNEIKNFRNLSRKQWALLILVGIIGGSIPFGLFFWGLKLGGAVVSSFIYRSLFLFAAVFGFLILKEKPERNDLIAAFLILAGNAILLSSDLTFGLGQMVVLVATVFWALEYTISRKLLADIEPRVLMVSRMLFGSVVLLSYMFVTGSASSFIFDSSVLIWLGITSLLLFGFMTTWYTSLKYIPVFKATAIFTLGGIVTTVLNLVFLNTVLTLTDLASIVLILIGCAMAIGLSNIIKIGKITIDYA</sequence>
<feature type="transmembrane region" description="Helical" evidence="1">
    <location>
        <begin position="182"/>
        <end position="202"/>
    </location>
</feature>
<dbReference type="AlphaFoldDB" id="A0A5E4LQN6"/>
<name>A0A5E4LQN6_9ARCH</name>
<feature type="transmembrane region" description="Helical" evidence="1">
    <location>
        <begin position="104"/>
        <end position="121"/>
    </location>
</feature>
<feature type="transmembrane region" description="Helical" evidence="1">
    <location>
        <begin position="152"/>
        <end position="170"/>
    </location>
</feature>
<dbReference type="PANTHER" id="PTHR22911">
    <property type="entry name" value="ACYL-MALONYL CONDENSING ENZYME-RELATED"/>
    <property type="match status" value="1"/>
</dbReference>
<feature type="transmembrane region" description="Helical" evidence="1">
    <location>
        <begin position="12"/>
        <end position="31"/>
    </location>
</feature>
<organism evidence="3 4">
    <name type="scientific">Candidatus Bilamarchaeum dharawalense</name>
    <dbReference type="NCBI Taxonomy" id="2885759"/>
    <lineage>
        <taxon>Archaea</taxon>
        <taxon>Candidatus Micrarchaeota</taxon>
        <taxon>Candidatus Micrarchaeia</taxon>
        <taxon>Candidatus Anstonellales</taxon>
        <taxon>Candidatus Bilamarchaeaceae</taxon>
        <taxon>Candidatus Bilamarchaeum</taxon>
    </lineage>
</organism>
<proteinExistence type="predicted"/>
<dbReference type="GO" id="GO:0016020">
    <property type="term" value="C:membrane"/>
    <property type="evidence" value="ECO:0007669"/>
    <property type="project" value="InterPro"/>
</dbReference>
<gene>
    <name evidence="3" type="ORF">LFW2832_00320</name>
</gene>
<evidence type="ECO:0000259" key="2">
    <source>
        <dbReference type="Pfam" id="PF00892"/>
    </source>
</evidence>